<dbReference type="EMBL" id="BNAO01000002">
    <property type="protein sequence ID" value="GHG65376.1"/>
    <property type="molecule type" value="Genomic_DNA"/>
</dbReference>
<evidence type="ECO:0000313" key="15">
    <source>
        <dbReference type="Proteomes" id="UP000659697"/>
    </source>
</evidence>
<feature type="signal peptide" evidence="13">
    <location>
        <begin position="1"/>
        <end position="18"/>
    </location>
</feature>
<name>A0ABQ3KXB9_9ALTE</name>
<evidence type="ECO:0000256" key="7">
    <source>
        <dbReference type="ARBA" id="ARBA00022723"/>
    </source>
</evidence>
<keyword evidence="13" id="KW-1003">Cell membrane</keyword>
<keyword evidence="9 12" id="KW-0460">Magnesium</keyword>
<organism evidence="14 15">
    <name type="scientific">Alishewanella longhuensis</name>
    <dbReference type="NCBI Taxonomy" id="1091037"/>
    <lineage>
        <taxon>Bacteria</taxon>
        <taxon>Pseudomonadati</taxon>
        <taxon>Pseudomonadota</taxon>
        <taxon>Gammaproteobacteria</taxon>
        <taxon>Alteromonadales</taxon>
        <taxon>Alteromonadaceae</taxon>
        <taxon>Alishewanella</taxon>
    </lineage>
</organism>
<protein>
    <recommendedName>
        <fullName evidence="4 12">FAD:protein FMN transferase</fullName>
        <ecNumber evidence="3 12">2.7.1.180</ecNumber>
    </recommendedName>
    <alternativeName>
        <fullName evidence="10 12">Flavin transferase</fullName>
    </alternativeName>
</protein>
<evidence type="ECO:0000313" key="14">
    <source>
        <dbReference type="EMBL" id="GHG65376.1"/>
    </source>
</evidence>
<comment type="similarity">
    <text evidence="2 12 13">Belongs to the ApbE family.</text>
</comment>
<keyword evidence="13" id="KW-0997">Cell inner membrane</keyword>
<dbReference type="Gene3D" id="3.10.520.10">
    <property type="entry name" value="ApbE-like domains"/>
    <property type="match status" value="1"/>
</dbReference>
<keyword evidence="13" id="KW-0732">Signal</keyword>
<sequence length="337" mass="37559">MGVLLRCFSFMSLLLLVACQPNTHPREYQVEGKTMGTYYVVKFYAEQQPDLIALQQELDIELELINDLMSTYRPESELMRFNRQQTTEPVQLTPQTAGVIAEAIRIGQQSEGILDVTVGPLVELWGFGAKGRIIRAPEQAELEAIRDYVGIDKISLEGTWLRKLEPRLAIDLSTIAKGYGVDRLAEILLTHGYQSFMVDIGGDMRVGAVKPTGPWKIAVEKPVSQERSVQRILALSNVSLATSGDYRNYFEEDGIRYSHLIDPRSGKPIQHKTVSSTVLHPAAITADAYATTLNVLPATEALAFANQHSIAVLLIVKTEQGFEELYSEAFKPYLTEN</sequence>
<dbReference type="GO" id="GO:0016740">
    <property type="term" value="F:transferase activity"/>
    <property type="evidence" value="ECO:0007669"/>
    <property type="project" value="UniProtKB-KW"/>
</dbReference>
<evidence type="ECO:0000256" key="11">
    <source>
        <dbReference type="ARBA" id="ARBA00048540"/>
    </source>
</evidence>
<reference evidence="15" key="1">
    <citation type="journal article" date="2019" name="Int. J. Syst. Evol. Microbiol.">
        <title>The Global Catalogue of Microorganisms (GCM) 10K type strain sequencing project: providing services to taxonomists for standard genome sequencing and annotation.</title>
        <authorList>
            <consortium name="The Broad Institute Genomics Platform"/>
            <consortium name="The Broad Institute Genome Sequencing Center for Infectious Disease"/>
            <person name="Wu L."/>
            <person name="Ma J."/>
        </authorList>
    </citation>
    <scope>NUCLEOTIDE SEQUENCE [LARGE SCALE GENOMIC DNA]</scope>
    <source>
        <strain evidence="15">CGMCC 1.7003</strain>
    </source>
</reference>
<dbReference type="InterPro" id="IPR024932">
    <property type="entry name" value="ApbE"/>
</dbReference>
<dbReference type="PROSITE" id="PS51257">
    <property type="entry name" value="PROKAR_LIPOPROTEIN"/>
    <property type="match status" value="1"/>
</dbReference>
<keyword evidence="7 12" id="KW-0479">Metal-binding</keyword>
<evidence type="ECO:0000256" key="9">
    <source>
        <dbReference type="ARBA" id="ARBA00022842"/>
    </source>
</evidence>
<dbReference type="PANTHER" id="PTHR30040">
    <property type="entry name" value="THIAMINE BIOSYNTHESIS LIPOPROTEIN APBE"/>
    <property type="match status" value="1"/>
</dbReference>
<evidence type="ECO:0000256" key="6">
    <source>
        <dbReference type="ARBA" id="ARBA00022679"/>
    </source>
</evidence>
<keyword evidence="6 12" id="KW-0808">Transferase</keyword>
<dbReference type="Pfam" id="PF02424">
    <property type="entry name" value="ApbE"/>
    <property type="match status" value="1"/>
</dbReference>
<evidence type="ECO:0000256" key="1">
    <source>
        <dbReference type="ARBA" id="ARBA00001946"/>
    </source>
</evidence>
<evidence type="ECO:0000256" key="3">
    <source>
        <dbReference type="ARBA" id="ARBA00011955"/>
    </source>
</evidence>
<comment type="cofactor">
    <cofactor evidence="1 13">
        <name>Mg(2+)</name>
        <dbReference type="ChEBI" id="CHEBI:18420"/>
    </cofactor>
</comment>
<comment type="caution">
    <text evidence="14">The sequence shown here is derived from an EMBL/GenBank/DDBJ whole genome shotgun (WGS) entry which is preliminary data.</text>
</comment>
<keyword evidence="5 12" id="KW-0285">Flavoprotein</keyword>
<comment type="function">
    <text evidence="13">Flavin transferase that catalyzes the transfer of the FMN moiety of FAD and its covalent binding to the hydroxyl group of a threonine residue in a target flavoprotein.</text>
</comment>
<dbReference type="InterPro" id="IPR003374">
    <property type="entry name" value="ApbE-like_sf"/>
</dbReference>
<evidence type="ECO:0000256" key="10">
    <source>
        <dbReference type="ARBA" id="ARBA00031306"/>
    </source>
</evidence>
<evidence type="ECO:0000256" key="12">
    <source>
        <dbReference type="PIRNR" id="PIRNR006268"/>
    </source>
</evidence>
<keyword evidence="13" id="KW-0449">Lipoprotein</keyword>
<evidence type="ECO:0000256" key="4">
    <source>
        <dbReference type="ARBA" id="ARBA00016337"/>
    </source>
</evidence>
<comment type="catalytic activity">
    <reaction evidence="11 12 13">
        <text>L-threonyl-[protein] + FAD = FMN-L-threonyl-[protein] + AMP + H(+)</text>
        <dbReference type="Rhea" id="RHEA:36847"/>
        <dbReference type="Rhea" id="RHEA-COMP:11060"/>
        <dbReference type="Rhea" id="RHEA-COMP:11061"/>
        <dbReference type="ChEBI" id="CHEBI:15378"/>
        <dbReference type="ChEBI" id="CHEBI:30013"/>
        <dbReference type="ChEBI" id="CHEBI:57692"/>
        <dbReference type="ChEBI" id="CHEBI:74257"/>
        <dbReference type="ChEBI" id="CHEBI:456215"/>
        <dbReference type="EC" id="2.7.1.180"/>
    </reaction>
</comment>
<dbReference type="PANTHER" id="PTHR30040:SF2">
    <property type="entry name" value="FAD:PROTEIN FMN TRANSFERASE"/>
    <property type="match status" value="1"/>
</dbReference>
<evidence type="ECO:0000256" key="2">
    <source>
        <dbReference type="ARBA" id="ARBA00008282"/>
    </source>
</evidence>
<evidence type="ECO:0000256" key="8">
    <source>
        <dbReference type="ARBA" id="ARBA00022827"/>
    </source>
</evidence>
<keyword evidence="15" id="KW-1185">Reference proteome</keyword>
<proteinExistence type="inferred from homology"/>
<keyword evidence="13" id="KW-0472">Membrane</keyword>
<dbReference type="EC" id="2.7.1.180" evidence="3 12"/>
<evidence type="ECO:0000256" key="13">
    <source>
        <dbReference type="RuleBase" id="RU363002"/>
    </source>
</evidence>
<dbReference type="SUPFAM" id="SSF143631">
    <property type="entry name" value="ApbE-like"/>
    <property type="match status" value="1"/>
</dbReference>
<evidence type="ECO:0000256" key="5">
    <source>
        <dbReference type="ARBA" id="ARBA00022630"/>
    </source>
</evidence>
<gene>
    <name evidence="14" type="ORF">GCM10010919_12660</name>
</gene>
<dbReference type="Proteomes" id="UP000659697">
    <property type="component" value="Unassembled WGS sequence"/>
</dbReference>
<dbReference type="RefSeq" id="WP_189431397.1">
    <property type="nucleotide sequence ID" value="NZ_BNAO01000002.1"/>
</dbReference>
<dbReference type="PIRSF" id="PIRSF006268">
    <property type="entry name" value="ApbE"/>
    <property type="match status" value="1"/>
</dbReference>
<comment type="subcellular location">
    <subcellularLocation>
        <location evidence="13">Cell inner membrane</location>
        <topology evidence="13">Lipid-anchor</topology>
        <orientation evidence="13">Periplasmic side</orientation>
    </subcellularLocation>
</comment>
<accession>A0ABQ3KXB9</accession>
<keyword evidence="8 12" id="KW-0274">FAD</keyword>
<feature type="chain" id="PRO_5044966632" description="FAD:protein FMN transferase" evidence="13">
    <location>
        <begin position="19"/>
        <end position="337"/>
    </location>
</feature>